<feature type="transmembrane region" description="Helical" evidence="7">
    <location>
        <begin position="206"/>
        <end position="227"/>
    </location>
</feature>
<comment type="similarity">
    <text evidence="2">Belongs to the UPF0104 family.</text>
</comment>
<evidence type="ECO:0000313" key="9">
    <source>
        <dbReference type="Proteomes" id="UP000011509"/>
    </source>
</evidence>
<comment type="subcellular location">
    <subcellularLocation>
        <location evidence="1">Cell membrane</location>
        <topology evidence="1">Multi-pass membrane protein</topology>
    </subcellularLocation>
</comment>
<reference evidence="8 9" key="1">
    <citation type="journal article" date="2014" name="PLoS Genet.">
        <title>Phylogenetically driven sequencing of extremely halophilic archaea reveals strategies for static and dynamic osmo-response.</title>
        <authorList>
            <person name="Becker E.A."/>
            <person name="Seitzer P.M."/>
            <person name="Tritt A."/>
            <person name="Larsen D."/>
            <person name="Krusor M."/>
            <person name="Yao A.I."/>
            <person name="Wu D."/>
            <person name="Madern D."/>
            <person name="Eisen J.A."/>
            <person name="Darling A.E."/>
            <person name="Facciotti M.T."/>
        </authorList>
    </citation>
    <scope>NUCLEOTIDE SEQUENCE [LARGE SCALE GENOMIC DNA]</scope>
    <source>
        <strain evidence="8 9">DSM 10284</strain>
    </source>
</reference>
<evidence type="ECO:0000256" key="3">
    <source>
        <dbReference type="ARBA" id="ARBA00022475"/>
    </source>
</evidence>
<keyword evidence="5 7" id="KW-1133">Transmembrane helix</keyword>
<dbReference type="EMBL" id="AOJL01000055">
    <property type="protein sequence ID" value="ELZ44925.1"/>
    <property type="molecule type" value="Genomic_DNA"/>
</dbReference>
<evidence type="ECO:0000256" key="4">
    <source>
        <dbReference type="ARBA" id="ARBA00022692"/>
    </source>
</evidence>
<feature type="transmembrane region" description="Helical" evidence="7">
    <location>
        <begin position="127"/>
        <end position="149"/>
    </location>
</feature>
<feature type="transmembrane region" description="Helical" evidence="7">
    <location>
        <begin position="291"/>
        <end position="309"/>
    </location>
</feature>
<organism evidence="8 9">
    <name type="scientific">Halorubrum coriense DSM 10284</name>
    <dbReference type="NCBI Taxonomy" id="1227466"/>
    <lineage>
        <taxon>Archaea</taxon>
        <taxon>Methanobacteriati</taxon>
        <taxon>Methanobacteriota</taxon>
        <taxon>Stenosarchaea group</taxon>
        <taxon>Halobacteria</taxon>
        <taxon>Halobacteriales</taxon>
        <taxon>Haloferacaceae</taxon>
        <taxon>Halorubrum</taxon>
    </lineage>
</organism>
<dbReference type="Proteomes" id="UP000011509">
    <property type="component" value="Unassembled WGS sequence"/>
</dbReference>
<dbReference type="GO" id="GO:0005886">
    <property type="term" value="C:plasma membrane"/>
    <property type="evidence" value="ECO:0007669"/>
    <property type="project" value="UniProtKB-SubCell"/>
</dbReference>
<feature type="transmembrane region" description="Helical" evidence="7">
    <location>
        <begin position="233"/>
        <end position="255"/>
    </location>
</feature>
<evidence type="ECO:0000256" key="2">
    <source>
        <dbReference type="ARBA" id="ARBA00011061"/>
    </source>
</evidence>
<keyword evidence="4 7" id="KW-0812">Transmembrane</keyword>
<dbReference type="PANTHER" id="PTHR39087">
    <property type="entry name" value="UPF0104 MEMBRANE PROTEIN MJ1595"/>
    <property type="match status" value="1"/>
</dbReference>
<accession>M0EAX5</accession>
<dbReference type="PANTHER" id="PTHR39087:SF2">
    <property type="entry name" value="UPF0104 MEMBRANE PROTEIN MJ1595"/>
    <property type="match status" value="1"/>
</dbReference>
<feature type="transmembrane region" description="Helical" evidence="7">
    <location>
        <begin position="161"/>
        <end position="185"/>
    </location>
</feature>
<evidence type="ECO:0000256" key="1">
    <source>
        <dbReference type="ARBA" id="ARBA00004651"/>
    </source>
</evidence>
<dbReference type="InterPro" id="IPR022791">
    <property type="entry name" value="L-PG_synthase/AglD"/>
</dbReference>
<evidence type="ECO:0000256" key="6">
    <source>
        <dbReference type="ARBA" id="ARBA00023136"/>
    </source>
</evidence>
<dbReference type="AlphaFoldDB" id="M0EAX5"/>
<evidence type="ECO:0008006" key="10">
    <source>
        <dbReference type="Google" id="ProtNLM"/>
    </source>
</evidence>
<evidence type="ECO:0000256" key="7">
    <source>
        <dbReference type="SAM" id="Phobius"/>
    </source>
</evidence>
<sequence length="314" mass="34087">MEQVQSQKYVTTILKLLITSLAILYLIRIIPVTSVISHLSGLGRITAFILVLAIIGQKLFSTLSLYTLVREATDTRFLTIIEIDAIGYVTNSVIPTKAGAVLSVPTLLRQYLGISLIDGGRIKATQFVYSATYQGIFAVMGLALTISSLDSKLLPIYSGSSALYISLPILAIVASRWRSSIVPYLPKILTRYSSRSGQIKFSKKTLVIVSIFTLGYFTMVPIRFYLISNSYSIHFTWIGYLTIPMLAYSVTIYPISFGGIGVAEASGTMLLIALGVPPEIAAPIIVTDRIVSAYIPLTLSGVIAAIGSIRSEVN</sequence>
<evidence type="ECO:0000256" key="5">
    <source>
        <dbReference type="ARBA" id="ARBA00022989"/>
    </source>
</evidence>
<name>M0EAX5_9EURY</name>
<proteinExistence type="inferred from homology"/>
<dbReference type="Pfam" id="PF03706">
    <property type="entry name" value="LPG_synthase_TM"/>
    <property type="match status" value="1"/>
</dbReference>
<comment type="caution">
    <text evidence="8">The sequence shown here is derived from an EMBL/GenBank/DDBJ whole genome shotgun (WGS) entry which is preliminary data.</text>
</comment>
<feature type="transmembrane region" description="Helical" evidence="7">
    <location>
        <begin position="12"/>
        <end position="30"/>
    </location>
</feature>
<keyword evidence="3" id="KW-1003">Cell membrane</keyword>
<keyword evidence="9" id="KW-1185">Reference proteome</keyword>
<gene>
    <name evidence="8" type="ORF">C464_12975</name>
</gene>
<protein>
    <recommendedName>
        <fullName evidence="10">Flippase-like domain-containing protein</fullName>
    </recommendedName>
</protein>
<keyword evidence="6 7" id="KW-0472">Membrane</keyword>
<evidence type="ECO:0000313" key="8">
    <source>
        <dbReference type="EMBL" id="ELZ44925.1"/>
    </source>
</evidence>